<keyword evidence="1" id="KW-1133">Transmembrane helix</keyword>
<dbReference type="AlphaFoldDB" id="A0A1B0FA61"/>
<evidence type="ECO:0000313" key="2">
    <source>
        <dbReference type="EnsemblMetazoa" id="GMOY000386-PA"/>
    </source>
</evidence>
<keyword evidence="3" id="KW-1185">Reference proteome</keyword>
<name>A0A1B0FA61_GLOMM</name>
<keyword evidence="1" id="KW-0472">Membrane</keyword>
<dbReference type="VEuPathDB" id="VectorBase:GMOY000386"/>
<dbReference type="EnsemblMetazoa" id="GMOY000386-RA">
    <property type="protein sequence ID" value="GMOY000386-PA"/>
    <property type="gene ID" value="GMOY000386"/>
</dbReference>
<reference evidence="2" key="1">
    <citation type="submission" date="2020-05" db="UniProtKB">
        <authorList>
            <consortium name="EnsemblMetazoa"/>
        </authorList>
    </citation>
    <scope>IDENTIFICATION</scope>
    <source>
        <strain evidence="2">Yale</strain>
    </source>
</reference>
<evidence type="ECO:0000313" key="3">
    <source>
        <dbReference type="Proteomes" id="UP000092444"/>
    </source>
</evidence>
<feature type="transmembrane region" description="Helical" evidence="1">
    <location>
        <begin position="28"/>
        <end position="50"/>
    </location>
</feature>
<proteinExistence type="predicted"/>
<protein>
    <submittedName>
        <fullName evidence="2">Uncharacterized protein</fullName>
    </submittedName>
</protein>
<keyword evidence="1" id="KW-0812">Transmembrane</keyword>
<accession>A0A1B0FA61</accession>
<sequence>MVNLSVTQPSLRLRSFVRRQSGRQAGKLCTCNIFLICILFFLVCLLHTYIHTYMQSNPATINIHS</sequence>
<organism evidence="2 3">
    <name type="scientific">Glossina morsitans morsitans</name>
    <name type="common">Savannah tsetse fly</name>
    <dbReference type="NCBI Taxonomy" id="37546"/>
    <lineage>
        <taxon>Eukaryota</taxon>
        <taxon>Metazoa</taxon>
        <taxon>Ecdysozoa</taxon>
        <taxon>Arthropoda</taxon>
        <taxon>Hexapoda</taxon>
        <taxon>Insecta</taxon>
        <taxon>Pterygota</taxon>
        <taxon>Neoptera</taxon>
        <taxon>Endopterygota</taxon>
        <taxon>Diptera</taxon>
        <taxon>Brachycera</taxon>
        <taxon>Muscomorpha</taxon>
        <taxon>Hippoboscoidea</taxon>
        <taxon>Glossinidae</taxon>
        <taxon>Glossina</taxon>
    </lineage>
</organism>
<dbReference type="Proteomes" id="UP000092444">
    <property type="component" value="Unassembled WGS sequence"/>
</dbReference>
<evidence type="ECO:0000256" key="1">
    <source>
        <dbReference type="SAM" id="Phobius"/>
    </source>
</evidence>
<dbReference type="EMBL" id="CCAG010007232">
    <property type="status" value="NOT_ANNOTATED_CDS"/>
    <property type="molecule type" value="Genomic_DNA"/>
</dbReference>